<dbReference type="GO" id="GO:0004674">
    <property type="term" value="F:protein serine/threonine kinase activity"/>
    <property type="evidence" value="ECO:0007669"/>
    <property type="project" value="UniProtKB-KW"/>
</dbReference>
<dbReference type="GO" id="GO:0005524">
    <property type="term" value="F:ATP binding"/>
    <property type="evidence" value="ECO:0007669"/>
    <property type="project" value="InterPro"/>
</dbReference>
<dbReference type="AlphaFoldDB" id="A0A841RNT1"/>
<sequence length="855" mass="100317">MSLTVQYLAEQLNLPLDQLIHQLNRAGIQKEWKSDTELSEEELTQFQHAMQTKKATTPKEEHVKKEQYEEELNEKDKKSLEYMDFVIRQSEVIFIDTSALLQPSSEAFLKRLNFYLEKHTKKLILPYRVYEELNKHYNNKKNPDLAKLAEKALKYLVKLQRNSYLDIFGDKSLDNFADNVFTMQITRLRVTHAVLLITNDINLGQDILQLNESKSVRGKRAFVQKVDRFGFFQRVRAEGETVPNQQPPQHHEKKDTYKVDKFKLATEITAVSNQSMRVTKVAEEGNYVRTGSNERVHLRKELGSGGEGNVYATDDQQVVAKIYKKEKVTVEKYEKLKLMVSKPIRKEGICYPIDILYNENDEFIGYTMPKAAGKELKHFLFIPKKVFENRHPNWTRKDLVKLSLTILDKVDYLHKRNIILGDINPFNILVVSPEEVYLVDVDSYQVEGFPCPVGTDNYTAPEIQGKNFPQFLRTFGNEYFAVATLLFSILFLGKSPYSQTGGETNADNIKSMDFPYTYGQEERAENTPKGQWRYIWSNLPYKVKEAFYQTFQKGQPHATEAKRLSTADWIQVMNRYYRDLDSGRLIKQDEIANDIFPSRFKMIGESKKSLQDCSICGQSHQKWQLTKGICRSCLYKGEEYGCTRCGKEMIFTNFEKHVKNMKKGFEHCKDCNAHYNSTFKHIHCNDCGTHFSLTYRDKEFYDKRGYNYPKRCLDCRRSNKQTTHTTTQRTRDYTHTETPPRKEKSSRWCFLSTVACEYYGLPDDCYELETLRVYRDNWLRAEVDGVPLIEQYYEEAPAIVSFIKQSERYGEICETMMHQYIQPCIEFIENKEYEQCKHLYIEMFNDLKQQTIQGE</sequence>
<evidence type="ECO:0000313" key="2">
    <source>
        <dbReference type="EMBL" id="MBB6512835.1"/>
    </source>
</evidence>
<dbReference type="InterPro" id="IPR000719">
    <property type="entry name" value="Prot_kinase_dom"/>
</dbReference>
<name>A0A841RNT1_9BACI</name>
<dbReference type="InterPro" id="IPR011009">
    <property type="entry name" value="Kinase-like_dom_sf"/>
</dbReference>
<dbReference type="SMART" id="SM00220">
    <property type="entry name" value="S_TKc"/>
    <property type="match status" value="1"/>
</dbReference>
<gene>
    <name evidence="2" type="ORF">GGQ92_001624</name>
</gene>
<protein>
    <submittedName>
        <fullName evidence="2">Serine/threonine protein kinase</fullName>
    </submittedName>
</protein>
<dbReference type="SUPFAM" id="SSF56112">
    <property type="entry name" value="Protein kinase-like (PK-like)"/>
    <property type="match status" value="1"/>
</dbReference>
<dbReference type="InterPro" id="IPR025306">
    <property type="entry name" value="Zn-bnd_dom_prob"/>
</dbReference>
<dbReference type="PROSITE" id="PS50011">
    <property type="entry name" value="PROTEIN_KINASE_DOM"/>
    <property type="match status" value="1"/>
</dbReference>
<feature type="domain" description="Protein kinase" evidence="1">
    <location>
        <begin position="296"/>
        <end position="577"/>
    </location>
</feature>
<dbReference type="Gene3D" id="1.10.510.10">
    <property type="entry name" value="Transferase(Phosphotransferase) domain 1"/>
    <property type="match status" value="1"/>
</dbReference>
<keyword evidence="3" id="KW-1185">Reference proteome</keyword>
<dbReference type="EMBL" id="JACHON010000005">
    <property type="protein sequence ID" value="MBB6512835.1"/>
    <property type="molecule type" value="Genomic_DNA"/>
</dbReference>
<evidence type="ECO:0000259" key="1">
    <source>
        <dbReference type="PROSITE" id="PS50011"/>
    </source>
</evidence>
<accession>A0A841RNT1</accession>
<dbReference type="RefSeq" id="WP_184246862.1">
    <property type="nucleotide sequence ID" value="NZ_BAAACU010000059.1"/>
</dbReference>
<dbReference type="GO" id="GO:0005737">
    <property type="term" value="C:cytoplasm"/>
    <property type="evidence" value="ECO:0007669"/>
    <property type="project" value="TreeGrafter"/>
</dbReference>
<dbReference type="InterPro" id="IPR002716">
    <property type="entry name" value="PIN_dom"/>
</dbReference>
<dbReference type="Pfam" id="PF13451">
    <property type="entry name" value="zf_Tbcl"/>
    <property type="match status" value="1"/>
</dbReference>
<dbReference type="Pfam" id="PF00069">
    <property type="entry name" value="Pkinase"/>
    <property type="match status" value="1"/>
</dbReference>
<dbReference type="Proteomes" id="UP000572212">
    <property type="component" value="Unassembled WGS sequence"/>
</dbReference>
<dbReference type="Pfam" id="PF13638">
    <property type="entry name" value="PIN_4"/>
    <property type="match status" value="1"/>
</dbReference>
<organism evidence="2 3">
    <name type="scientific">Gracilibacillus halotolerans</name>
    <dbReference type="NCBI Taxonomy" id="74386"/>
    <lineage>
        <taxon>Bacteria</taxon>
        <taxon>Bacillati</taxon>
        <taxon>Bacillota</taxon>
        <taxon>Bacilli</taxon>
        <taxon>Bacillales</taxon>
        <taxon>Bacillaceae</taxon>
        <taxon>Gracilibacillus</taxon>
    </lineage>
</organism>
<keyword evidence="2" id="KW-0418">Kinase</keyword>
<keyword evidence="2" id="KW-0723">Serine/threonine-protein kinase</keyword>
<dbReference type="PANTHER" id="PTHR44167:SF24">
    <property type="entry name" value="SERINE_THREONINE-PROTEIN KINASE CHK2"/>
    <property type="match status" value="1"/>
</dbReference>
<keyword evidence="2" id="KW-0808">Transferase</keyword>
<proteinExistence type="predicted"/>
<evidence type="ECO:0000313" key="3">
    <source>
        <dbReference type="Proteomes" id="UP000572212"/>
    </source>
</evidence>
<dbReference type="InterPro" id="IPR049886">
    <property type="entry name" value="CFI_box_CTERM_dom"/>
</dbReference>
<dbReference type="Gene3D" id="3.40.50.1010">
    <property type="entry name" value="5'-nuclease"/>
    <property type="match status" value="1"/>
</dbReference>
<dbReference type="PANTHER" id="PTHR44167">
    <property type="entry name" value="OVARIAN-SPECIFIC SERINE/THREONINE-PROTEIN KINASE LOK-RELATED"/>
    <property type="match status" value="1"/>
</dbReference>
<dbReference type="NCBIfam" id="NF041770">
    <property type="entry name" value="CFI_box_CTERM"/>
    <property type="match status" value="1"/>
</dbReference>
<comment type="caution">
    <text evidence="2">The sequence shown here is derived from an EMBL/GenBank/DDBJ whole genome shotgun (WGS) entry which is preliminary data.</text>
</comment>
<dbReference type="Gene3D" id="3.30.56.50">
    <property type="entry name" value="Putative DNA-binding domain, N-terminal subdomain of bacterial translation initiation factor IF2"/>
    <property type="match status" value="1"/>
</dbReference>
<reference evidence="2 3" key="1">
    <citation type="submission" date="2020-08" db="EMBL/GenBank/DDBJ databases">
        <title>Genomic Encyclopedia of Type Strains, Phase IV (KMG-IV): sequencing the most valuable type-strain genomes for metagenomic binning, comparative biology and taxonomic classification.</title>
        <authorList>
            <person name="Goeker M."/>
        </authorList>
    </citation>
    <scope>NUCLEOTIDE SEQUENCE [LARGE SCALE GENOMIC DNA]</scope>
    <source>
        <strain evidence="2 3">DSM 11805</strain>
    </source>
</reference>